<proteinExistence type="predicted"/>
<accession>A0ABR8FKZ0</accession>
<name>A0ABR8FKZ0_9NOST</name>
<evidence type="ECO:0000313" key="1">
    <source>
        <dbReference type="EMBL" id="MBD2569366.1"/>
    </source>
</evidence>
<comment type="caution">
    <text evidence="1">The sequence shown here is derived from an EMBL/GenBank/DDBJ whole genome shotgun (WGS) entry which is preliminary data.</text>
</comment>
<reference evidence="1 2" key="1">
    <citation type="journal article" date="2020" name="ISME J.">
        <title>Comparative genomics reveals insights into cyanobacterial evolution and habitat adaptation.</title>
        <authorList>
            <person name="Chen M.Y."/>
            <person name="Teng W.K."/>
            <person name="Zhao L."/>
            <person name="Hu C.X."/>
            <person name="Zhou Y.K."/>
            <person name="Han B.P."/>
            <person name="Song L.R."/>
            <person name="Shu W.S."/>
        </authorList>
    </citation>
    <scope>NUCLEOTIDE SEQUENCE [LARGE SCALE GENOMIC DNA]</scope>
    <source>
        <strain evidence="1 2">FACHB-196</strain>
    </source>
</reference>
<evidence type="ECO:0000313" key="2">
    <source>
        <dbReference type="Proteomes" id="UP000640531"/>
    </source>
</evidence>
<dbReference type="EMBL" id="JACJST010000014">
    <property type="protein sequence ID" value="MBD2569366.1"/>
    <property type="molecule type" value="Genomic_DNA"/>
</dbReference>
<dbReference type="Proteomes" id="UP000640531">
    <property type="component" value="Unassembled WGS sequence"/>
</dbReference>
<organism evidence="1 2">
    <name type="scientific">Anabaena lutea FACHB-196</name>
    <dbReference type="NCBI Taxonomy" id="2692881"/>
    <lineage>
        <taxon>Bacteria</taxon>
        <taxon>Bacillati</taxon>
        <taxon>Cyanobacteriota</taxon>
        <taxon>Cyanophyceae</taxon>
        <taxon>Nostocales</taxon>
        <taxon>Nostocaceae</taxon>
        <taxon>Anabaena</taxon>
    </lineage>
</organism>
<gene>
    <name evidence="1" type="ORF">H6G59_15975</name>
</gene>
<sequence length="115" mass="13110">MMSEEPISDPFLIQLLEGYNLTEVAEIEKYMTEWDAATYSSVAQSILDHAARKDIDPLKYLRKAHNFNKKGAIRVPKTGYRGDSSAVYRKGNEYLIVRPDKYGSEKIVTYGVNDD</sequence>
<protein>
    <submittedName>
        <fullName evidence="1">Uncharacterized protein</fullName>
    </submittedName>
</protein>
<keyword evidence="2" id="KW-1185">Reference proteome</keyword>